<sequence length="753" mass="82728">MEHNLGMDPDTIQPLLKSLAETTHAVAADVIAVDDGVPLASWGRAVNAGVQGEALSEMRDTIRDVTSDVANREPDDAIAEALIPGFTLMAHGLWHKSFRGSLCIMRPDDQPWTENDRALLKMAADLCRSVMEAGNISRDHGRRLDLLVSYVASELMGVSAMDHSETTYRVLGELGRFFEVDTCYLRHNDPQLRASVLVDEWPRREDVPDPDPLGVISWDDPISAVTKDLREPYVVRPRGGPESYQARVEAGSGIHQASTAMVPLVSGDTTRGVLGFVHFGDRDWSRAEIRALQAIASLLVQLDARVTAEESLHHHAYHDELTGLPNRRSFVETLTDILKENPEAPLTVLFADMDRLKTVNDVLGHSIGDLFIQAVADRLRESVRPDDIVARLAGDEFVIVLRGVDNVEHAERIARRLLNHLTEPLDVGGHVVSRSACVGLAVNGGNSSAMEELLGNADVALLEAKKRGGNSVVSFNDDLRWRLLDRADLEFRLRTAIGEGEMRLFYQPEFDLRGGQITAVEALVRWQHPERGLLSADSFVSVVEEINLSAELGRWVLNEACRQLAEWKRSSIPAPDVVRVNISAGELISADFVGFVGTLLSRYGHKPQELGIEITESTVMRDIDDVLATLLGLRRLGVSIAIDDFGTGYSSLSHLKQLPVHTLKIDRSFVSTLAHDSGDRAIVSAIIRLAEAFNLSTVAEGVEDIDTVTALLQLGCERAQGYLMSKPVSAADITKRLAEPGDYLGSSWWMGRS</sequence>
<dbReference type="CDD" id="cd01949">
    <property type="entry name" value="GGDEF"/>
    <property type="match status" value="1"/>
</dbReference>
<dbReference type="Gene3D" id="3.30.70.270">
    <property type="match status" value="1"/>
</dbReference>
<dbReference type="InterPro" id="IPR035919">
    <property type="entry name" value="EAL_sf"/>
</dbReference>
<proteinExistence type="predicted"/>
<dbReference type="PANTHER" id="PTHR44757:SF2">
    <property type="entry name" value="BIOFILM ARCHITECTURE MAINTENANCE PROTEIN MBAA"/>
    <property type="match status" value="1"/>
</dbReference>
<dbReference type="PROSITE" id="PS50883">
    <property type="entry name" value="EAL"/>
    <property type="match status" value="1"/>
</dbReference>
<feature type="domain" description="GGDEF" evidence="2">
    <location>
        <begin position="344"/>
        <end position="477"/>
    </location>
</feature>
<dbReference type="SUPFAM" id="SSF55781">
    <property type="entry name" value="GAF domain-like"/>
    <property type="match status" value="1"/>
</dbReference>
<dbReference type="SMART" id="SM00267">
    <property type="entry name" value="GGDEF"/>
    <property type="match status" value="1"/>
</dbReference>
<dbReference type="EMBL" id="WLZY01000002">
    <property type="protein sequence ID" value="NDL56712.1"/>
    <property type="molecule type" value="Genomic_DNA"/>
</dbReference>
<dbReference type="SMART" id="SM00052">
    <property type="entry name" value="EAL"/>
    <property type="match status" value="1"/>
</dbReference>
<dbReference type="InterPro" id="IPR003018">
    <property type="entry name" value="GAF"/>
</dbReference>
<evidence type="ECO:0000313" key="4">
    <source>
        <dbReference type="Proteomes" id="UP000460435"/>
    </source>
</evidence>
<dbReference type="Pfam" id="PF00990">
    <property type="entry name" value="GGDEF"/>
    <property type="match status" value="1"/>
</dbReference>
<dbReference type="SUPFAM" id="SSF141868">
    <property type="entry name" value="EAL domain-like"/>
    <property type="match status" value="1"/>
</dbReference>
<evidence type="ECO:0000259" key="2">
    <source>
        <dbReference type="PROSITE" id="PS50887"/>
    </source>
</evidence>
<dbReference type="PANTHER" id="PTHR44757">
    <property type="entry name" value="DIGUANYLATE CYCLASE DGCP"/>
    <property type="match status" value="1"/>
</dbReference>
<dbReference type="Pfam" id="PF01590">
    <property type="entry name" value="GAF"/>
    <property type="match status" value="1"/>
</dbReference>
<accession>A0A7K3M1E1</accession>
<gene>
    <name evidence="3" type="ORF">F7O44_06470</name>
</gene>
<dbReference type="AlphaFoldDB" id="A0A7K3M1E1"/>
<dbReference type="SUPFAM" id="SSF55073">
    <property type="entry name" value="Nucleotide cyclase"/>
    <property type="match status" value="1"/>
</dbReference>
<dbReference type="Gene3D" id="3.30.450.40">
    <property type="match status" value="1"/>
</dbReference>
<evidence type="ECO:0000259" key="1">
    <source>
        <dbReference type="PROSITE" id="PS50883"/>
    </source>
</evidence>
<organism evidence="3 4">
    <name type="scientific">Phytoactinopolyspora mesophila</name>
    <dbReference type="NCBI Taxonomy" id="2650750"/>
    <lineage>
        <taxon>Bacteria</taxon>
        <taxon>Bacillati</taxon>
        <taxon>Actinomycetota</taxon>
        <taxon>Actinomycetes</taxon>
        <taxon>Jiangellales</taxon>
        <taxon>Jiangellaceae</taxon>
        <taxon>Phytoactinopolyspora</taxon>
    </lineage>
</organism>
<comment type="caution">
    <text evidence="3">The sequence shown here is derived from an EMBL/GenBank/DDBJ whole genome shotgun (WGS) entry which is preliminary data.</text>
</comment>
<dbReference type="SMART" id="SM00065">
    <property type="entry name" value="GAF"/>
    <property type="match status" value="1"/>
</dbReference>
<dbReference type="InterPro" id="IPR029016">
    <property type="entry name" value="GAF-like_dom_sf"/>
</dbReference>
<name>A0A7K3M1E1_9ACTN</name>
<dbReference type="InterPro" id="IPR001633">
    <property type="entry name" value="EAL_dom"/>
</dbReference>
<keyword evidence="4" id="KW-1185">Reference proteome</keyword>
<reference evidence="3 4" key="1">
    <citation type="submission" date="2019-11" db="EMBL/GenBank/DDBJ databases">
        <authorList>
            <person name="Li X.-J."/>
            <person name="Feng X.-M."/>
        </authorList>
    </citation>
    <scope>NUCLEOTIDE SEQUENCE [LARGE SCALE GENOMIC DNA]</scope>
    <source>
        <strain evidence="3 4">XMNu-373</strain>
    </source>
</reference>
<feature type="domain" description="EAL" evidence="1">
    <location>
        <begin position="486"/>
        <end position="741"/>
    </location>
</feature>
<dbReference type="InterPro" id="IPR000160">
    <property type="entry name" value="GGDEF_dom"/>
</dbReference>
<dbReference type="Pfam" id="PF00563">
    <property type="entry name" value="EAL"/>
    <property type="match status" value="1"/>
</dbReference>
<dbReference type="CDD" id="cd01948">
    <property type="entry name" value="EAL"/>
    <property type="match status" value="1"/>
</dbReference>
<dbReference type="NCBIfam" id="TIGR00254">
    <property type="entry name" value="GGDEF"/>
    <property type="match status" value="1"/>
</dbReference>
<dbReference type="PROSITE" id="PS50887">
    <property type="entry name" value="GGDEF"/>
    <property type="match status" value="1"/>
</dbReference>
<evidence type="ECO:0000313" key="3">
    <source>
        <dbReference type="EMBL" id="NDL56712.1"/>
    </source>
</evidence>
<dbReference type="InterPro" id="IPR029787">
    <property type="entry name" value="Nucleotide_cyclase"/>
</dbReference>
<dbReference type="Proteomes" id="UP000460435">
    <property type="component" value="Unassembled WGS sequence"/>
</dbReference>
<dbReference type="InterPro" id="IPR052155">
    <property type="entry name" value="Biofilm_reg_signaling"/>
</dbReference>
<dbReference type="RefSeq" id="WP_162449430.1">
    <property type="nucleotide sequence ID" value="NZ_WLZY01000002.1"/>
</dbReference>
<dbReference type="InterPro" id="IPR043128">
    <property type="entry name" value="Rev_trsase/Diguanyl_cyclase"/>
</dbReference>
<dbReference type="Gene3D" id="3.20.20.450">
    <property type="entry name" value="EAL domain"/>
    <property type="match status" value="1"/>
</dbReference>
<protein>
    <submittedName>
        <fullName evidence="3">EAL domain-containing protein</fullName>
    </submittedName>
</protein>